<feature type="domain" description="Peptidase M20 dimerisation" evidence="5">
    <location>
        <begin position="157"/>
        <end position="249"/>
    </location>
</feature>
<reference evidence="6 7" key="1">
    <citation type="submission" date="2021-06" db="EMBL/GenBank/DDBJ databases">
        <title>Actinoplanes lichenicola sp. nov., and Actinoplanes ovalisporus sp. nov., isolated from lichen in Thailand.</title>
        <authorList>
            <person name="Saeng-In P."/>
            <person name="Kanchanasin P."/>
            <person name="Yuki M."/>
            <person name="Kudo T."/>
            <person name="Ohkuma M."/>
            <person name="Phongsopitanun W."/>
            <person name="Tanasupawat S."/>
        </authorList>
    </citation>
    <scope>NUCLEOTIDE SEQUENCE [LARGE SCALE GENOMIC DNA]</scope>
    <source>
        <strain evidence="6 7">NBRC 110975</strain>
    </source>
</reference>
<protein>
    <submittedName>
        <fullName evidence="6">M20/M25/M40 family metallo-hydrolase</fullName>
    </submittedName>
</protein>
<name>A0ABS5YXU0_9ACTN</name>
<dbReference type="Pfam" id="PF07687">
    <property type="entry name" value="M20_dimer"/>
    <property type="match status" value="1"/>
</dbReference>
<evidence type="ECO:0000313" key="6">
    <source>
        <dbReference type="EMBL" id="MBU2668146.1"/>
    </source>
</evidence>
<dbReference type="PANTHER" id="PTHR43808:SF9">
    <property type="entry name" value="BLL0789 PROTEIN"/>
    <property type="match status" value="1"/>
</dbReference>
<proteinExistence type="predicted"/>
<dbReference type="PIRSF" id="PIRSF037238">
    <property type="entry name" value="Carboxypeptidase_G2"/>
    <property type="match status" value="1"/>
</dbReference>
<accession>A0ABS5YXU0</accession>
<dbReference type="RefSeq" id="WP_215792390.1">
    <property type="nucleotide sequence ID" value="NZ_JAHKKG010000010.1"/>
</dbReference>
<keyword evidence="4" id="KW-0862">Zinc</keyword>
<dbReference type="InterPro" id="IPR017150">
    <property type="entry name" value="Pept_M20_glutamate_carboxypep"/>
</dbReference>
<dbReference type="Gene3D" id="3.40.630.10">
    <property type="entry name" value="Zn peptidases"/>
    <property type="match status" value="1"/>
</dbReference>
<sequence length="359" mass="36465">MKDRLGHLVGLETPSGDAARLTAAYDLVSAWFARLGRAPERVVVDGVPHLYWAPLSSHSVLLLGHIDTVWPAGTVDRRPFTVTGDRVTGPGVFDMKAGVVLAAEAVARVADPSGVAVLLTGDEEVGSVTSRALLERAASGCRAVLVTEPSLDGDLKTARKGCASYEVTFSGRAAHAGLEPERGHNALAEMAALVTHCATLADRARETTVTPTLAVAGSALNVVPASARLTLDVRSWDLAELERVDAAVRGFRTGDPAVTIEVGGGVNRPPMPVSASAGLAGLAQRLAAGLGLAVPGTVAAGGASDGNFTAALGIPTLDGLGAIGGGAHAESEWVDLPSLEGRAALLTALIDALHTGGEA</sequence>
<comment type="cofactor">
    <cofactor evidence="1">
        <name>Zn(2+)</name>
        <dbReference type="ChEBI" id="CHEBI:29105"/>
    </cofactor>
</comment>
<dbReference type="SUPFAM" id="SSF55031">
    <property type="entry name" value="Bacterial exopeptidase dimerisation domain"/>
    <property type="match status" value="1"/>
</dbReference>
<dbReference type="Proteomes" id="UP001519654">
    <property type="component" value="Unassembled WGS sequence"/>
</dbReference>
<keyword evidence="2" id="KW-0479">Metal-binding</keyword>
<dbReference type="InterPro" id="IPR050072">
    <property type="entry name" value="Peptidase_M20A"/>
</dbReference>
<gene>
    <name evidence="6" type="ORF">KOI35_32010</name>
</gene>
<evidence type="ECO:0000256" key="4">
    <source>
        <dbReference type="ARBA" id="ARBA00022833"/>
    </source>
</evidence>
<dbReference type="Gene3D" id="3.30.70.360">
    <property type="match status" value="1"/>
</dbReference>
<dbReference type="SUPFAM" id="SSF53187">
    <property type="entry name" value="Zn-dependent exopeptidases"/>
    <property type="match status" value="1"/>
</dbReference>
<organism evidence="6 7">
    <name type="scientific">Paractinoplanes bogorensis</name>
    <dbReference type="NCBI Taxonomy" id="1610840"/>
    <lineage>
        <taxon>Bacteria</taxon>
        <taxon>Bacillati</taxon>
        <taxon>Actinomycetota</taxon>
        <taxon>Actinomycetes</taxon>
        <taxon>Micromonosporales</taxon>
        <taxon>Micromonosporaceae</taxon>
        <taxon>Paractinoplanes</taxon>
    </lineage>
</organism>
<dbReference type="EMBL" id="JAHKKG010000010">
    <property type="protein sequence ID" value="MBU2668146.1"/>
    <property type="molecule type" value="Genomic_DNA"/>
</dbReference>
<evidence type="ECO:0000259" key="5">
    <source>
        <dbReference type="Pfam" id="PF07687"/>
    </source>
</evidence>
<dbReference type="PROSITE" id="PS00758">
    <property type="entry name" value="ARGE_DAPE_CPG2_1"/>
    <property type="match status" value="1"/>
</dbReference>
<keyword evidence="3" id="KW-0378">Hydrolase</keyword>
<dbReference type="InterPro" id="IPR002933">
    <property type="entry name" value="Peptidase_M20"/>
</dbReference>
<dbReference type="InterPro" id="IPR001261">
    <property type="entry name" value="ArgE/DapE_CS"/>
</dbReference>
<evidence type="ECO:0000256" key="1">
    <source>
        <dbReference type="ARBA" id="ARBA00001947"/>
    </source>
</evidence>
<dbReference type="Pfam" id="PF01546">
    <property type="entry name" value="Peptidase_M20"/>
    <property type="match status" value="1"/>
</dbReference>
<evidence type="ECO:0000256" key="3">
    <source>
        <dbReference type="ARBA" id="ARBA00022801"/>
    </source>
</evidence>
<dbReference type="InterPro" id="IPR011650">
    <property type="entry name" value="Peptidase_M20_dimer"/>
</dbReference>
<evidence type="ECO:0000313" key="7">
    <source>
        <dbReference type="Proteomes" id="UP001519654"/>
    </source>
</evidence>
<evidence type="ECO:0000256" key="2">
    <source>
        <dbReference type="ARBA" id="ARBA00022723"/>
    </source>
</evidence>
<dbReference type="PANTHER" id="PTHR43808">
    <property type="entry name" value="ACETYLORNITHINE DEACETYLASE"/>
    <property type="match status" value="1"/>
</dbReference>
<keyword evidence="7" id="KW-1185">Reference proteome</keyword>
<dbReference type="InterPro" id="IPR036264">
    <property type="entry name" value="Bact_exopeptidase_dim_dom"/>
</dbReference>
<comment type="caution">
    <text evidence="6">The sequence shown here is derived from an EMBL/GenBank/DDBJ whole genome shotgun (WGS) entry which is preliminary data.</text>
</comment>